<dbReference type="InterPro" id="IPR005828">
    <property type="entry name" value="MFS_sugar_transport-like"/>
</dbReference>
<dbReference type="PROSITE" id="PS50850">
    <property type="entry name" value="MFS"/>
    <property type="match status" value="1"/>
</dbReference>
<evidence type="ECO:0000256" key="3">
    <source>
        <dbReference type="ARBA" id="ARBA00022448"/>
    </source>
</evidence>
<evidence type="ECO:0000259" key="8">
    <source>
        <dbReference type="PROSITE" id="PS50850"/>
    </source>
</evidence>
<feature type="transmembrane region" description="Helical" evidence="7">
    <location>
        <begin position="166"/>
        <end position="186"/>
    </location>
</feature>
<keyword evidence="6 7" id="KW-0472">Membrane</keyword>
<keyword evidence="5 7" id="KW-1133">Transmembrane helix</keyword>
<dbReference type="Gene3D" id="1.20.1250.20">
    <property type="entry name" value="MFS general substrate transporter like domains"/>
    <property type="match status" value="1"/>
</dbReference>
<dbReference type="InterPro" id="IPR020846">
    <property type="entry name" value="MFS_dom"/>
</dbReference>
<evidence type="ECO:0000313" key="10">
    <source>
        <dbReference type="Proteomes" id="UP001174694"/>
    </source>
</evidence>
<reference evidence="9" key="1">
    <citation type="submission" date="2022-07" db="EMBL/GenBank/DDBJ databases">
        <title>Fungi with potential for degradation of polypropylene.</title>
        <authorList>
            <person name="Gostincar C."/>
        </authorList>
    </citation>
    <scope>NUCLEOTIDE SEQUENCE</scope>
    <source>
        <strain evidence="9">EXF-13308</strain>
    </source>
</reference>
<evidence type="ECO:0000313" key="9">
    <source>
        <dbReference type="EMBL" id="KAJ9144621.1"/>
    </source>
</evidence>
<feature type="transmembrane region" description="Helical" evidence="7">
    <location>
        <begin position="324"/>
        <end position="343"/>
    </location>
</feature>
<dbReference type="InterPro" id="IPR050360">
    <property type="entry name" value="MFS_Sugar_Transporters"/>
</dbReference>
<feature type="transmembrane region" description="Helical" evidence="7">
    <location>
        <begin position="424"/>
        <end position="443"/>
    </location>
</feature>
<feature type="domain" description="Major facilitator superfamily (MFS) profile" evidence="8">
    <location>
        <begin position="11"/>
        <end position="447"/>
    </location>
</feature>
<evidence type="ECO:0000256" key="4">
    <source>
        <dbReference type="ARBA" id="ARBA00022692"/>
    </source>
</evidence>
<gene>
    <name evidence="9" type="ORF">NKR23_g5991</name>
</gene>
<keyword evidence="4 7" id="KW-0812">Transmembrane</keyword>
<comment type="subcellular location">
    <subcellularLocation>
        <location evidence="1">Membrane</location>
        <topology evidence="1">Multi-pass membrane protein</topology>
    </subcellularLocation>
</comment>
<evidence type="ECO:0000256" key="5">
    <source>
        <dbReference type="ARBA" id="ARBA00022989"/>
    </source>
</evidence>
<feature type="transmembrane region" description="Helical" evidence="7">
    <location>
        <begin position="276"/>
        <end position="295"/>
    </location>
</feature>
<dbReference type="PANTHER" id="PTHR48022">
    <property type="entry name" value="PLASTIDIC GLUCOSE TRANSPORTER 4"/>
    <property type="match status" value="1"/>
</dbReference>
<accession>A0AA38RFN7</accession>
<keyword evidence="10" id="KW-1185">Reference proteome</keyword>
<dbReference type="PROSITE" id="PS00216">
    <property type="entry name" value="SUGAR_TRANSPORT_1"/>
    <property type="match status" value="1"/>
</dbReference>
<dbReference type="InterPro" id="IPR005829">
    <property type="entry name" value="Sugar_transporter_CS"/>
</dbReference>
<dbReference type="AlphaFoldDB" id="A0AA38RFN7"/>
<evidence type="ECO:0000256" key="7">
    <source>
        <dbReference type="SAM" id="Phobius"/>
    </source>
</evidence>
<feature type="transmembrane region" description="Helical" evidence="7">
    <location>
        <begin position="7"/>
        <end position="29"/>
    </location>
</feature>
<feature type="transmembrane region" description="Helical" evidence="7">
    <location>
        <begin position="302"/>
        <end position="318"/>
    </location>
</feature>
<dbReference type="InterPro" id="IPR036259">
    <property type="entry name" value="MFS_trans_sf"/>
</dbReference>
<sequence>MLGPKMLIGLTMLGTMASICNFSLDAAMINSINIMDSFYEYFKLNSTYTGLNVSLIYIGSVVAVPFAGPLLDRLGRKRGLIVAAALGLIGAILQAAAHEKAQLLIGRFVLGTSFIVAGAGGPSWVMEIAPPKHRSIITNSMLASLPITGTIGSIIYFGIWDSSSNWAWRGGLMSELVGPAIALIVLPFTPESVRWLVSQGREDEALATLVRLRGVSQDDPELVAEFSQIKHTIDHERAVVSTKSWRPLIKPAPNLRRFLIATLCNVFWQINGTNFMPYFFTIIIQAAGVTDVALLLKINIGLCAWATCANMCGIVLISTLGRRAMFLLCTPVLAISFAVLAALQHSIDTTHEIRFGIGAVVICFIFQFAAFASWMILNFSYPSEILKYTQRARGVVASQAVGYAIGVMMTYTTPIAIENISWKYYALNAAWNVPMVAVIWWMFPETKGKTLEEIDTIFEGAAAETWLHDTDYQVIDGKPMTKAITTEAGTSPTKAPSVTAN</sequence>
<dbReference type="GO" id="GO:0016020">
    <property type="term" value="C:membrane"/>
    <property type="evidence" value="ECO:0007669"/>
    <property type="project" value="UniProtKB-SubCell"/>
</dbReference>
<feature type="transmembrane region" description="Helical" evidence="7">
    <location>
        <begin position="396"/>
        <end position="417"/>
    </location>
</feature>
<dbReference type="Proteomes" id="UP001174694">
    <property type="component" value="Unassembled WGS sequence"/>
</dbReference>
<proteinExistence type="inferred from homology"/>
<dbReference type="GO" id="GO:0005351">
    <property type="term" value="F:carbohydrate:proton symporter activity"/>
    <property type="evidence" value="ECO:0007669"/>
    <property type="project" value="TreeGrafter"/>
</dbReference>
<evidence type="ECO:0000256" key="2">
    <source>
        <dbReference type="ARBA" id="ARBA00010992"/>
    </source>
</evidence>
<name>A0AA38RFN7_9PEZI</name>
<protein>
    <submittedName>
        <fullName evidence="9">General substrate transporter</fullName>
    </submittedName>
</protein>
<feature type="transmembrane region" description="Helical" evidence="7">
    <location>
        <begin position="49"/>
        <end position="67"/>
    </location>
</feature>
<comment type="similarity">
    <text evidence="2">Belongs to the major facilitator superfamily. Sugar transporter (TC 2.A.1.1) family.</text>
</comment>
<evidence type="ECO:0000256" key="1">
    <source>
        <dbReference type="ARBA" id="ARBA00004141"/>
    </source>
</evidence>
<dbReference type="PANTHER" id="PTHR48022:SF2">
    <property type="entry name" value="PLASTIDIC GLUCOSE TRANSPORTER 4"/>
    <property type="match status" value="1"/>
</dbReference>
<evidence type="ECO:0000256" key="6">
    <source>
        <dbReference type="ARBA" id="ARBA00023136"/>
    </source>
</evidence>
<feature type="transmembrane region" description="Helical" evidence="7">
    <location>
        <begin position="137"/>
        <end position="160"/>
    </location>
</feature>
<keyword evidence="3" id="KW-0813">Transport</keyword>
<comment type="caution">
    <text evidence="9">The sequence shown here is derived from an EMBL/GenBank/DDBJ whole genome shotgun (WGS) entry which is preliminary data.</text>
</comment>
<dbReference type="FunFam" id="1.20.1250.20:FF:000134">
    <property type="entry name" value="MFS sugar transporter protein"/>
    <property type="match status" value="1"/>
</dbReference>
<dbReference type="EMBL" id="JANBVO010000016">
    <property type="protein sequence ID" value="KAJ9144621.1"/>
    <property type="molecule type" value="Genomic_DNA"/>
</dbReference>
<feature type="transmembrane region" description="Helical" evidence="7">
    <location>
        <begin position="79"/>
        <end position="97"/>
    </location>
</feature>
<feature type="transmembrane region" description="Helical" evidence="7">
    <location>
        <begin position="103"/>
        <end position="125"/>
    </location>
</feature>
<dbReference type="Pfam" id="PF00083">
    <property type="entry name" value="Sugar_tr"/>
    <property type="match status" value="1"/>
</dbReference>
<feature type="transmembrane region" description="Helical" evidence="7">
    <location>
        <begin position="355"/>
        <end position="376"/>
    </location>
</feature>
<dbReference type="SUPFAM" id="SSF103473">
    <property type="entry name" value="MFS general substrate transporter"/>
    <property type="match status" value="1"/>
</dbReference>
<organism evidence="9 10">
    <name type="scientific">Pleurostoma richardsiae</name>
    <dbReference type="NCBI Taxonomy" id="41990"/>
    <lineage>
        <taxon>Eukaryota</taxon>
        <taxon>Fungi</taxon>
        <taxon>Dikarya</taxon>
        <taxon>Ascomycota</taxon>
        <taxon>Pezizomycotina</taxon>
        <taxon>Sordariomycetes</taxon>
        <taxon>Sordariomycetidae</taxon>
        <taxon>Calosphaeriales</taxon>
        <taxon>Pleurostomataceae</taxon>
        <taxon>Pleurostoma</taxon>
    </lineage>
</organism>